<dbReference type="AlphaFoldDB" id="A0A9X2K1R5"/>
<feature type="compositionally biased region" description="Acidic residues" evidence="1">
    <location>
        <begin position="50"/>
        <end position="59"/>
    </location>
</feature>
<evidence type="ECO:0000313" key="2">
    <source>
        <dbReference type="EMBL" id="MCP2353801.1"/>
    </source>
</evidence>
<gene>
    <name evidence="2" type="ORF">HD597_000821</name>
</gene>
<evidence type="ECO:0000256" key="1">
    <source>
        <dbReference type="SAM" id="MobiDB-lite"/>
    </source>
</evidence>
<dbReference type="Proteomes" id="UP001139648">
    <property type="component" value="Unassembled WGS sequence"/>
</dbReference>
<sequence length="68" mass="8063">MTHHHRWPFDEPQEACVIIQLDILHDHMALHRVGYDHDAEGAFYSRAPQEEDDLDEYESEACPRKCTR</sequence>
<protein>
    <submittedName>
        <fullName evidence="2">Uncharacterized protein</fullName>
    </submittedName>
</protein>
<dbReference type="EMBL" id="JAMZEB010000001">
    <property type="protein sequence ID" value="MCP2353801.1"/>
    <property type="molecule type" value="Genomic_DNA"/>
</dbReference>
<name>A0A9X2K1R5_9ACTN</name>
<proteinExistence type="predicted"/>
<comment type="caution">
    <text evidence="2">The sequence shown here is derived from an EMBL/GenBank/DDBJ whole genome shotgun (WGS) entry which is preliminary data.</text>
</comment>
<keyword evidence="3" id="KW-1185">Reference proteome</keyword>
<evidence type="ECO:0000313" key="3">
    <source>
        <dbReference type="Proteomes" id="UP001139648"/>
    </source>
</evidence>
<feature type="region of interest" description="Disordered" evidence="1">
    <location>
        <begin position="45"/>
        <end position="68"/>
    </location>
</feature>
<accession>A0A9X2K1R5</accession>
<organism evidence="2 3">
    <name type="scientific">Nonomuraea thailandensis</name>
    <dbReference type="NCBI Taxonomy" id="1188745"/>
    <lineage>
        <taxon>Bacteria</taxon>
        <taxon>Bacillati</taxon>
        <taxon>Actinomycetota</taxon>
        <taxon>Actinomycetes</taxon>
        <taxon>Streptosporangiales</taxon>
        <taxon>Streptosporangiaceae</taxon>
        <taxon>Nonomuraea</taxon>
    </lineage>
</organism>
<dbReference type="RefSeq" id="WP_253740296.1">
    <property type="nucleotide sequence ID" value="NZ_BAABKA010000078.1"/>
</dbReference>
<reference evidence="2" key="1">
    <citation type="submission" date="2022-06" db="EMBL/GenBank/DDBJ databases">
        <title>Sequencing the genomes of 1000 actinobacteria strains.</title>
        <authorList>
            <person name="Klenk H.-P."/>
        </authorList>
    </citation>
    <scope>NUCLEOTIDE SEQUENCE</scope>
    <source>
        <strain evidence="2">DSM 46694</strain>
    </source>
</reference>